<accession>A0ABW2AYV9</accession>
<gene>
    <name evidence="2" type="ORF">ACFQBT_18135</name>
</gene>
<dbReference type="GO" id="GO:0004519">
    <property type="term" value="F:endonuclease activity"/>
    <property type="evidence" value="ECO:0007669"/>
    <property type="project" value="UniProtKB-KW"/>
</dbReference>
<evidence type="ECO:0000313" key="2">
    <source>
        <dbReference type="EMBL" id="MFC6715635.1"/>
    </source>
</evidence>
<sequence>MAGSIRIVSLNVSAPGERRVPGLLRWLAGQDAAVLVLTETRSGAGHRLLCAGLRDLGFTLHDAHPPAGGRGVLVATSVPTVPADDPYADLSGRAIRVRLADETGPVDVVAIYGPSSPPHGIPPDRKALARKESWLLACMTTLEESWPAPEAAGSLLIGDLNVIPPDHQPLYGSTKLFEYEFFYRLITELHLTDLTSQVASADYTHTWVSHQGHGYRFDHALCDQPLAARVTECAFDHEPRLTGITDHSAIRVVLDRAGPVRAGW</sequence>
<keyword evidence="2" id="KW-0255">Endonuclease</keyword>
<evidence type="ECO:0000259" key="1">
    <source>
        <dbReference type="Pfam" id="PF03372"/>
    </source>
</evidence>
<dbReference type="EMBL" id="JBHSWJ010000002">
    <property type="protein sequence ID" value="MFC6715635.1"/>
    <property type="molecule type" value="Genomic_DNA"/>
</dbReference>
<proteinExistence type="predicted"/>
<dbReference type="Proteomes" id="UP001596356">
    <property type="component" value="Unassembled WGS sequence"/>
</dbReference>
<feature type="domain" description="Endonuclease/exonuclease/phosphatase" evidence="1">
    <location>
        <begin position="18"/>
        <end position="247"/>
    </location>
</feature>
<protein>
    <submittedName>
        <fullName evidence="2">Endonuclease/exonuclease/phosphatase family protein</fullName>
    </submittedName>
</protein>
<name>A0ABW2AYV9_9MICO</name>
<dbReference type="Gene3D" id="3.60.10.10">
    <property type="entry name" value="Endonuclease/exonuclease/phosphatase"/>
    <property type="match status" value="1"/>
</dbReference>
<dbReference type="InterPro" id="IPR005135">
    <property type="entry name" value="Endo/exonuclease/phosphatase"/>
</dbReference>
<dbReference type="Pfam" id="PF03372">
    <property type="entry name" value="Exo_endo_phos"/>
    <property type="match status" value="1"/>
</dbReference>
<keyword evidence="2" id="KW-0378">Hydrolase</keyword>
<dbReference type="InterPro" id="IPR036691">
    <property type="entry name" value="Endo/exonu/phosph_ase_sf"/>
</dbReference>
<reference evidence="3" key="1">
    <citation type="journal article" date="2019" name="Int. J. Syst. Evol. Microbiol.">
        <title>The Global Catalogue of Microorganisms (GCM) 10K type strain sequencing project: providing services to taxonomists for standard genome sequencing and annotation.</title>
        <authorList>
            <consortium name="The Broad Institute Genomics Platform"/>
            <consortium name="The Broad Institute Genome Sequencing Center for Infectious Disease"/>
            <person name="Wu L."/>
            <person name="Ma J."/>
        </authorList>
    </citation>
    <scope>NUCLEOTIDE SEQUENCE [LARGE SCALE GENOMIC DNA]</scope>
    <source>
        <strain evidence="3">NBRC 106593</strain>
    </source>
</reference>
<comment type="caution">
    <text evidence="2">The sequence shown here is derived from an EMBL/GenBank/DDBJ whole genome shotgun (WGS) entry which is preliminary data.</text>
</comment>
<dbReference type="RefSeq" id="WP_377824892.1">
    <property type="nucleotide sequence ID" value="NZ_JBHSWJ010000002.1"/>
</dbReference>
<dbReference type="SUPFAM" id="SSF56219">
    <property type="entry name" value="DNase I-like"/>
    <property type="match status" value="1"/>
</dbReference>
<keyword evidence="2" id="KW-0540">Nuclease</keyword>
<keyword evidence="3" id="KW-1185">Reference proteome</keyword>
<organism evidence="2 3">
    <name type="scientific">Branchiibius cervicis</name>
    <dbReference type="NCBI Taxonomy" id="908252"/>
    <lineage>
        <taxon>Bacteria</taxon>
        <taxon>Bacillati</taxon>
        <taxon>Actinomycetota</taxon>
        <taxon>Actinomycetes</taxon>
        <taxon>Micrococcales</taxon>
        <taxon>Dermacoccaceae</taxon>
        <taxon>Branchiibius</taxon>
    </lineage>
</organism>
<evidence type="ECO:0000313" key="3">
    <source>
        <dbReference type="Proteomes" id="UP001596356"/>
    </source>
</evidence>